<dbReference type="InterPro" id="IPR011009">
    <property type="entry name" value="Kinase-like_dom_sf"/>
</dbReference>
<keyword evidence="11" id="KW-0472">Membrane</keyword>
<organism evidence="16 17">
    <name type="scientific">Hevea brasiliensis</name>
    <name type="common">Para rubber tree</name>
    <name type="synonym">Siphonia brasiliensis</name>
    <dbReference type="NCBI Taxonomy" id="3981"/>
    <lineage>
        <taxon>Eukaryota</taxon>
        <taxon>Viridiplantae</taxon>
        <taxon>Streptophyta</taxon>
        <taxon>Embryophyta</taxon>
        <taxon>Tracheophyta</taxon>
        <taxon>Spermatophyta</taxon>
        <taxon>Magnoliopsida</taxon>
        <taxon>eudicotyledons</taxon>
        <taxon>Gunneridae</taxon>
        <taxon>Pentapetalae</taxon>
        <taxon>rosids</taxon>
        <taxon>fabids</taxon>
        <taxon>Malpighiales</taxon>
        <taxon>Euphorbiaceae</taxon>
        <taxon>Crotonoideae</taxon>
        <taxon>Micrandreae</taxon>
        <taxon>Hevea</taxon>
    </lineage>
</organism>
<sequence length="603" mass="68989">MATQAPDRSKGTIGLRQYTYEELAKATGKFSNQFHLGEGGFGQVFWAFLDDEIRAIKKLRYLPDVQKEELEHEIRVISSVSHKNLVKLVGYCIDGANGLLVLEYLPNGSLKSHLHGKNILDWSKRIGIAKGCALGLEYLHKHCEPPIIHQDIKSDNILLNKNFKPKLADFGLALYFPDSVTHLSRTIKGTEVYMDPEYSGKISAKSDVYSFGVVLLELITGREPLHEGVKIVDWAKTRIMQALKGDYKDFVDVRLQKYDKGEMEKVIYCAKGCVYNRPEFRPSMREIVRFLEGAKLEKNLWIEKIDNEMRRSTVNGEASSSDIERLEIHNPMIFTYEQLTKATEGFSRKNLLGKGSLGQVYKGYLINHEVTVKKFSHMPRKQEDAFEKMKAICSSVHHNNLVKLIGYCDEGGNKLLVFEFVSEDKSLRSHLHGNARSTVDWPTRMEIALGIAKGLVDLHEQYKRWNVYEHFKDDSIFLDGNFQLKFAEYGRAKFLSTYVGFTTSTYAKTDVYFFGEILMELITGKQPNDDIGLVEWAEPVLGDGLLHGKYYFVDNKLQNKFDENKMIRMITCALACVRRFPQERPQMSRVVEVLAGNIPPEYL</sequence>
<dbReference type="Pfam" id="PF00069">
    <property type="entry name" value="Pkinase"/>
    <property type="match status" value="2"/>
</dbReference>
<evidence type="ECO:0000256" key="8">
    <source>
        <dbReference type="ARBA" id="ARBA00022777"/>
    </source>
</evidence>
<dbReference type="Gene3D" id="3.30.200.20">
    <property type="entry name" value="Phosphorylase Kinase, domain 1"/>
    <property type="match status" value="2"/>
</dbReference>
<comment type="caution">
    <text evidence="16">The sequence shown here is derived from an EMBL/GenBank/DDBJ whole genome shotgun (WGS) entry which is preliminary data.</text>
</comment>
<dbReference type="InterPro" id="IPR008271">
    <property type="entry name" value="Ser/Thr_kinase_AS"/>
</dbReference>
<evidence type="ECO:0000256" key="5">
    <source>
        <dbReference type="ARBA" id="ARBA00022679"/>
    </source>
</evidence>
<evidence type="ECO:0000256" key="11">
    <source>
        <dbReference type="ARBA" id="ARBA00023136"/>
    </source>
</evidence>
<evidence type="ECO:0000256" key="4">
    <source>
        <dbReference type="ARBA" id="ARBA00022527"/>
    </source>
</evidence>
<dbReference type="InterPro" id="IPR000719">
    <property type="entry name" value="Prot_kinase_dom"/>
</dbReference>
<dbReference type="Proteomes" id="UP001174677">
    <property type="component" value="Chromosome 1"/>
</dbReference>
<dbReference type="PROSITE" id="PS00107">
    <property type="entry name" value="PROTEIN_KINASE_ATP"/>
    <property type="match status" value="1"/>
</dbReference>
<name>A0ABQ9NDZ8_HEVBR</name>
<keyword evidence="3" id="KW-1003">Cell membrane</keyword>
<evidence type="ECO:0000256" key="10">
    <source>
        <dbReference type="ARBA" id="ARBA00022989"/>
    </source>
</evidence>
<comment type="subcellular location">
    <subcellularLocation>
        <location evidence="1">Cell membrane</location>
        <topology evidence="1">Single-pass membrane protein</topology>
    </subcellularLocation>
</comment>
<keyword evidence="5" id="KW-0808">Transferase</keyword>
<keyword evidence="6" id="KW-0812">Transmembrane</keyword>
<accession>A0ABQ9NDZ8</accession>
<keyword evidence="7 14" id="KW-0547">Nucleotide-binding</keyword>
<evidence type="ECO:0000256" key="1">
    <source>
        <dbReference type="ARBA" id="ARBA00004162"/>
    </source>
</evidence>
<keyword evidence="10" id="KW-1133">Transmembrane helix</keyword>
<evidence type="ECO:0000256" key="9">
    <source>
        <dbReference type="ARBA" id="ARBA00022840"/>
    </source>
</evidence>
<proteinExistence type="predicted"/>
<dbReference type="PROSITE" id="PS50011">
    <property type="entry name" value="PROTEIN_KINASE_DOM"/>
    <property type="match status" value="2"/>
</dbReference>
<evidence type="ECO:0000256" key="2">
    <source>
        <dbReference type="ARBA" id="ARBA00012513"/>
    </source>
</evidence>
<evidence type="ECO:0000256" key="13">
    <source>
        <dbReference type="ARBA" id="ARBA00048679"/>
    </source>
</evidence>
<dbReference type="Gene3D" id="1.10.510.10">
    <property type="entry name" value="Transferase(Phosphotransferase) domain 1"/>
    <property type="match status" value="2"/>
</dbReference>
<evidence type="ECO:0000256" key="7">
    <source>
        <dbReference type="ARBA" id="ARBA00022741"/>
    </source>
</evidence>
<dbReference type="EC" id="2.7.11.1" evidence="2"/>
<evidence type="ECO:0000259" key="15">
    <source>
        <dbReference type="PROSITE" id="PS50011"/>
    </source>
</evidence>
<gene>
    <name evidence="16" type="ORF">P3X46_001398</name>
</gene>
<keyword evidence="17" id="KW-1185">Reference proteome</keyword>
<dbReference type="PANTHER" id="PTHR47982:SF40">
    <property type="entry name" value="NON-SPECIFIC SERINE_THREONINE PROTEIN KINASE"/>
    <property type="match status" value="1"/>
</dbReference>
<evidence type="ECO:0000313" key="17">
    <source>
        <dbReference type="Proteomes" id="UP001174677"/>
    </source>
</evidence>
<dbReference type="PANTHER" id="PTHR47982">
    <property type="entry name" value="PROLINE-RICH RECEPTOR-LIKE PROTEIN KINASE PERK4"/>
    <property type="match status" value="1"/>
</dbReference>
<feature type="binding site" evidence="14">
    <location>
        <position position="58"/>
    </location>
    <ligand>
        <name>ATP</name>
        <dbReference type="ChEBI" id="CHEBI:30616"/>
    </ligand>
</feature>
<evidence type="ECO:0000256" key="3">
    <source>
        <dbReference type="ARBA" id="ARBA00022475"/>
    </source>
</evidence>
<feature type="domain" description="Protein kinase" evidence="15">
    <location>
        <begin position="346"/>
        <end position="603"/>
    </location>
</feature>
<evidence type="ECO:0000256" key="6">
    <source>
        <dbReference type="ARBA" id="ARBA00022692"/>
    </source>
</evidence>
<dbReference type="SMART" id="SM00220">
    <property type="entry name" value="S_TKc"/>
    <property type="match status" value="1"/>
</dbReference>
<comment type="catalytic activity">
    <reaction evidence="12">
        <text>L-threonyl-[protein] + ATP = O-phospho-L-threonyl-[protein] + ADP + H(+)</text>
        <dbReference type="Rhea" id="RHEA:46608"/>
        <dbReference type="Rhea" id="RHEA-COMP:11060"/>
        <dbReference type="Rhea" id="RHEA-COMP:11605"/>
        <dbReference type="ChEBI" id="CHEBI:15378"/>
        <dbReference type="ChEBI" id="CHEBI:30013"/>
        <dbReference type="ChEBI" id="CHEBI:30616"/>
        <dbReference type="ChEBI" id="CHEBI:61977"/>
        <dbReference type="ChEBI" id="CHEBI:456216"/>
        <dbReference type="EC" id="2.7.11.1"/>
    </reaction>
</comment>
<keyword evidence="8" id="KW-0418">Kinase</keyword>
<dbReference type="InterPro" id="IPR017441">
    <property type="entry name" value="Protein_kinase_ATP_BS"/>
</dbReference>
<dbReference type="PROSITE" id="PS00108">
    <property type="entry name" value="PROTEIN_KINASE_ST"/>
    <property type="match status" value="1"/>
</dbReference>
<protein>
    <recommendedName>
        <fullName evidence="2">non-specific serine/threonine protein kinase</fullName>
        <ecNumber evidence="2">2.7.11.1</ecNumber>
    </recommendedName>
</protein>
<feature type="domain" description="Protein kinase" evidence="15">
    <location>
        <begin position="30"/>
        <end position="302"/>
    </location>
</feature>
<evidence type="ECO:0000313" key="16">
    <source>
        <dbReference type="EMBL" id="KAJ9190170.1"/>
    </source>
</evidence>
<dbReference type="EMBL" id="JARPOI010000001">
    <property type="protein sequence ID" value="KAJ9190170.1"/>
    <property type="molecule type" value="Genomic_DNA"/>
</dbReference>
<evidence type="ECO:0000256" key="14">
    <source>
        <dbReference type="PROSITE-ProRule" id="PRU10141"/>
    </source>
</evidence>
<keyword evidence="4" id="KW-0723">Serine/threonine-protein kinase</keyword>
<reference evidence="16" key="1">
    <citation type="journal article" date="2023" name="Plant Biotechnol. J.">
        <title>Chromosome-level wild Hevea brasiliensis genome provides new tools for genomic-assisted breeding and valuable loci to elevate rubber yield.</title>
        <authorList>
            <person name="Cheng H."/>
            <person name="Song X."/>
            <person name="Hu Y."/>
            <person name="Wu T."/>
            <person name="Yang Q."/>
            <person name="An Z."/>
            <person name="Feng S."/>
            <person name="Deng Z."/>
            <person name="Wu W."/>
            <person name="Zeng X."/>
            <person name="Tu M."/>
            <person name="Wang X."/>
            <person name="Huang H."/>
        </authorList>
    </citation>
    <scope>NUCLEOTIDE SEQUENCE</scope>
    <source>
        <strain evidence="16">MT/VB/25A 57/8</strain>
    </source>
</reference>
<dbReference type="SUPFAM" id="SSF56112">
    <property type="entry name" value="Protein kinase-like (PK-like)"/>
    <property type="match status" value="2"/>
</dbReference>
<dbReference type="InterPro" id="IPR047117">
    <property type="entry name" value="PERK1-13-like"/>
</dbReference>
<comment type="catalytic activity">
    <reaction evidence="13">
        <text>L-seryl-[protein] + ATP = O-phospho-L-seryl-[protein] + ADP + H(+)</text>
        <dbReference type="Rhea" id="RHEA:17989"/>
        <dbReference type="Rhea" id="RHEA-COMP:9863"/>
        <dbReference type="Rhea" id="RHEA-COMP:11604"/>
        <dbReference type="ChEBI" id="CHEBI:15378"/>
        <dbReference type="ChEBI" id="CHEBI:29999"/>
        <dbReference type="ChEBI" id="CHEBI:30616"/>
        <dbReference type="ChEBI" id="CHEBI:83421"/>
        <dbReference type="ChEBI" id="CHEBI:456216"/>
        <dbReference type="EC" id="2.7.11.1"/>
    </reaction>
</comment>
<evidence type="ECO:0000256" key="12">
    <source>
        <dbReference type="ARBA" id="ARBA00047899"/>
    </source>
</evidence>
<keyword evidence="9 14" id="KW-0067">ATP-binding</keyword>